<dbReference type="AlphaFoldDB" id="A0A849VML6"/>
<name>A0A849VML6_9HYPH</name>
<comment type="caution">
    <text evidence="1">The sequence shown here is derived from an EMBL/GenBank/DDBJ whole genome shotgun (WGS) entry which is preliminary data.</text>
</comment>
<organism evidence="1 2">
    <name type="scientific">Phyllobacterium pellucidum</name>
    <dbReference type="NCBI Taxonomy" id="2740464"/>
    <lineage>
        <taxon>Bacteria</taxon>
        <taxon>Pseudomonadati</taxon>
        <taxon>Pseudomonadota</taxon>
        <taxon>Alphaproteobacteria</taxon>
        <taxon>Hyphomicrobiales</taxon>
        <taxon>Phyllobacteriaceae</taxon>
        <taxon>Phyllobacterium</taxon>
    </lineage>
</organism>
<dbReference type="GO" id="GO:0032259">
    <property type="term" value="P:methylation"/>
    <property type="evidence" value="ECO:0007669"/>
    <property type="project" value="UniProtKB-KW"/>
</dbReference>
<evidence type="ECO:0000313" key="1">
    <source>
        <dbReference type="EMBL" id="NTS30626.1"/>
    </source>
</evidence>
<dbReference type="EMBL" id="JABUMX010000001">
    <property type="protein sequence ID" value="NTS30626.1"/>
    <property type="molecule type" value="Genomic_DNA"/>
</dbReference>
<protein>
    <submittedName>
        <fullName evidence="1">Putative sugar O-methyltransferase</fullName>
        <ecNumber evidence="1">2.1.1.-</ecNumber>
    </submittedName>
</protein>
<proteinExistence type="predicted"/>
<dbReference type="GO" id="GO:0008168">
    <property type="term" value="F:methyltransferase activity"/>
    <property type="evidence" value="ECO:0007669"/>
    <property type="project" value="UniProtKB-KW"/>
</dbReference>
<dbReference type="RefSeq" id="WP_174207707.1">
    <property type="nucleotide sequence ID" value="NZ_JABUMX010000001.1"/>
</dbReference>
<dbReference type="InterPro" id="IPR029063">
    <property type="entry name" value="SAM-dependent_MTases_sf"/>
</dbReference>
<dbReference type="NCBIfam" id="TIGR04371">
    <property type="entry name" value="methyltran_NanM"/>
    <property type="match status" value="1"/>
</dbReference>
<dbReference type="InterPro" id="IPR030807">
    <property type="entry name" value="Methyltran_NanM"/>
</dbReference>
<gene>
    <name evidence="1" type="ORF">HQ945_05110</name>
</gene>
<sequence>MRQPYKAAHATFSDYGESQWGTLDSWKSAIHSLVVRGTDDDLTDALRNPATIELFYGFDLIGASRTQALNNDSGFRDHQAMLVAHAIEALASAVGVARVNNPEAPDHYPPEQHTSDQLIDLINPIVRAEFPNPFPNEFGLSLKAGVANLRAVFAIYQQYRTLQMLRIGNGSSVLEIGAGLGRTVYYCHQSGVKDYTIIDLPMTNLAQGYFLGRTLGAENVCLFGEDYRPGAVRILPPACLSDVKADVVVNVDSLTEMDRSAADTYVKHALETAKVPVNQSRGEQLHG</sequence>
<reference evidence="1 2" key="1">
    <citation type="submission" date="2020-05" db="EMBL/GenBank/DDBJ databases">
        <authorList>
            <person name="Kim M.K."/>
        </authorList>
    </citation>
    <scope>NUCLEOTIDE SEQUENCE [LARGE SCALE GENOMIC DNA]</scope>
    <source>
        <strain evidence="1 2">BT25</strain>
    </source>
</reference>
<dbReference type="Proteomes" id="UP000550508">
    <property type="component" value="Unassembled WGS sequence"/>
</dbReference>
<dbReference type="EC" id="2.1.1.-" evidence="1"/>
<dbReference type="SUPFAM" id="SSF53335">
    <property type="entry name" value="S-adenosyl-L-methionine-dependent methyltransferases"/>
    <property type="match status" value="1"/>
</dbReference>
<keyword evidence="2" id="KW-1185">Reference proteome</keyword>
<keyword evidence="1" id="KW-0808">Transferase</keyword>
<keyword evidence="1" id="KW-0489">Methyltransferase</keyword>
<accession>A0A849VML6</accession>
<evidence type="ECO:0000313" key="2">
    <source>
        <dbReference type="Proteomes" id="UP000550508"/>
    </source>
</evidence>